<dbReference type="EMBL" id="JAATLM010000001">
    <property type="protein sequence ID" value="NIZ69249.1"/>
    <property type="molecule type" value="Genomic_DNA"/>
</dbReference>
<sequence length="84" mass="9577">MRQDDKKLGKITRWLVLGVVLLIAFFWVGWSEELEITEYRIASEKWQGSQGLTIVVASDLHSTMHGENQSLLITLSNKILISSF</sequence>
<dbReference type="AlphaFoldDB" id="A0A968GEV2"/>
<comment type="caution">
    <text evidence="2">The sequence shown here is derived from an EMBL/GenBank/DDBJ whole genome shotgun (WGS) entry which is preliminary data.</text>
</comment>
<evidence type="ECO:0000313" key="2">
    <source>
        <dbReference type="EMBL" id="NIZ69249.1"/>
    </source>
</evidence>
<gene>
    <name evidence="2" type="ORF">HCT48_03345</name>
</gene>
<organism evidence="2 3">
    <name type="scientific">Entomospira culicis</name>
    <dbReference type="NCBI Taxonomy" id="2719989"/>
    <lineage>
        <taxon>Bacteria</taxon>
        <taxon>Pseudomonadati</taxon>
        <taxon>Spirochaetota</taxon>
        <taxon>Spirochaetia</taxon>
        <taxon>Spirochaetales</taxon>
        <taxon>Spirochaetaceae</taxon>
        <taxon>Entomospira</taxon>
    </lineage>
</organism>
<name>A0A968GEV2_9SPIO</name>
<dbReference type="RefSeq" id="WP_167695344.1">
    <property type="nucleotide sequence ID" value="NZ_CP118181.1"/>
</dbReference>
<dbReference type="Proteomes" id="UP000778951">
    <property type="component" value="Unassembled WGS sequence"/>
</dbReference>
<evidence type="ECO:0000313" key="3">
    <source>
        <dbReference type="Proteomes" id="UP000778951"/>
    </source>
</evidence>
<evidence type="ECO:0000256" key="1">
    <source>
        <dbReference type="SAM" id="Phobius"/>
    </source>
</evidence>
<keyword evidence="1" id="KW-0472">Membrane</keyword>
<proteinExistence type="predicted"/>
<accession>A0A968GEV2</accession>
<reference evidence="2" key="1">
    <citation type="submission" date="2020-03" db="EMBL/GenBank/DDBJ databases">
        <title>Spirochaetal bacteria isolated from arthropods constitute a novel genus Entomospira genus novum within the order Spirochaetales.</title>
        <authorList>
            <person name="Grana-Miraglia L."/>
            <person name="Sikutova S."/>
            <person name="Fingerle V."/>
            <person name="Sing A."/>
            <person name="Castillo-Ramirez S."/>
            <person name="Margos G."/>
            <person name="Rudolf I."/>
        </authorList>
    </citation>
    <scope>NUCLEOTIDE SEQUENCE</scope>
    <source>
        <strain evidence="2">BR149</strain>
    </source>
</reference>
<keyword evidence="3" id="KW-1185">Reference proteome</keyword>
<feature type="transmembrane region" description="Helical" evidence="1">
    <location>
        <begin position="12"/>
        <end position="30"/>
    </location>
</feature>
<protein>
    <submittedName>
        <fullName evidence="2">Uncharacterized protein</fullName>
    </submittedName>
</protein>
<keyword evidence="1" id="KW-1133">Transmembrane helix</keyword>
<keyword evidence="1" id="KW-0812">Transmembrane</keyword>